<dbReference type="STRING" id="1837282.A6F49_04815"/>
<feature type="transmembrane region" description="Helical" evidence="1">
    <location>
        <begin position="35"/>
        <end position="53"/>
    </location>
</feature>
<protein>
    <recommendedName>
        <fullName evidence="4">Nudix hydrolase domain-containing protein</fullName>
    </recommendedName>
</protein>
<feature type="transmembrane region" description="Helical" evidence="1">
    <location>
        <begin position="6"/>
        <end position="28"/>
    </location>
</feature>
<reference evidence="2 3" key="1">
    <citation type="submission" date="2016-04" db="EMBL/GenBank/DDBJ databases">
        <title>First whole genome shotgun sequence of the bacterium Enteractinococcus sp. strain UASWS1574.</title>
        <authorList>
            <person name="Crovadore J."/>
            <person name="Chablais R."/>
            <person name="Lefort F."/>
        </authorList>
    </citation>
    <scope>NUCLEOTIDE SEQUENCE [LARGE SCALE GENOMIC DNA]</scope>
    <source>
        <strain evidence="2 3">UASWS1574</strain>
    </source>
</reference>
<evidence type="ECO:0000313" key="2">
    <source>
        <dbReference type="EMBL" id="OAV62831.1"/>
    </source>
</evidence>
<evidence type="ECO:0008006" key="4">
    <source>
        <dbReference type="Google" id="ProtNLM"/>
    </source>
</evidence>
<gene>
    <name evidence="2" type="ORF">A6F49_04815</name>
</gene>
<keyword evidence="1" id="KW-1133">Transmembrane helix</keyword>
<evidence type="ECO:0000313" key="3">
    <source>
        <dbReference type="Proteomes" id="UP000078292"/>
    </source>
</evidence>
<accession>A0A1B7M2M8</accession>
<comment type="caution">
    <text evidence="2">The sequence shown here is derived from an EMBL/GenBank/DDBJ whole genome shotgun (WGS) entry which is preliminary data.</text>
</comment>
<keyword evidence="1" id="KW-0472">Membrane</keyword>
<sequence length="433" mass="46880">MYDQLWLHVVMVGVGVGVLLIHGTDLFASSDVIGLLGWTIIVITVAAAIWHVLSVSKTWRGVRLVQRAQDRTVQTNDDTVVLADAGTSGTEAILRVVAVDEHLHATASTTAIRAVKEPYMLPRPLRSIAPRSFRVLANRSSPDTPNRLPQWLNGKLTRLSEDITATSLTIQPVGFFDGQASNELLGFQYADDPSGASVIHRQMFDQHDQVLSLSESGLANIIGITVFAITADGYVLFVQQGSANAVQSCGYAASGSGSLDWDDVGTASGAARRANKHMSLHELLMTGMCRELAEESQVDANEIVDGSEVVTGFFRWLSRGAKPEFTGLVKLRATMGDLIDRQPDAQEKQYTAGRGWVPIGVLLDDADTWDVRHDGLRQSLARPQGDTSDTHDVVIGVSTMAAWCAAADYIAANRQYLDDVVSQPHDGSTDRLT</sequence>
<dbReference type="AlphaFoldDB" id="A0A1B7M2M8"/>
<evidence type="ECO:0000256" key="1">
    <source>
        <dbReference type="SAM" id="Phobius"/>
    </source>
</evidence>
<name>A0A1B7M2M8_9MICC</name>
<dbReference type="EMBL" id="LXEY01000008">
    <property type="protein sequence ID" value="OAV62831.1"/>
    <property type="molecule type" value="Genomic_DNA"/>
</dbReference>
<keyword evidence="1" id="KW-0812">Transmembrane</keyword>
<keyword evidence="3" id="KW-1185">Reference proteome</keyword>
<proteinExistence type="predicted"/>
<organism evidence="2 3">
    <name type="scientific">Enteractinococcus helveticum</name>
    <dbReference type="NCBI Taxonomy" id="1837282"/>
    <lineage>
        <taxon>Bacteria</taxon>
        <taxon>Bacillati</taxon>
        <taxon>Actinomycetota</taxon>
        <taxon>Actinomycetes</taxon>
        <taxon>Micrococcales</taxon>
        <taxon>Micrococcaceae</taxon>
    </lineage>
</organism>
<dbReference type="Proteomes" id="UP000078292">
    <property type="component" value="Unassembled WGS sequence"/>
</dbReference>